<feature type="transmembrane region" description="Helical" evidence="7">
    <location>
        <begin position="748"/>
        <end position="770"/>
    </location>
</feature>
<keyword evidence="9" id="KW-1185">Reference proteome</keyword>
<dbReference type="InterPro" id="IPR051951">
    <property type="entry name" value="UNC-93_regulatory"/>
</dbReference>
<name>A0AAN9GLJ8_9CAEN</name>
<dbReference type="GO" id="GO:0016020">
    <property type="term" value="C:membrane"/>
    <property type="evidence" value="ECO:0007669"/>
    <property type="project" value="UniProtKB-SubCell"/>
</dbReference>
<dbReference type="Proteomes" id="UP001374579">
    <property type="component" value="Unassembled WGS sequence"/>
</dbReference>
<evidence type="ECO:0000313" key="9">
    <source>
        <dbReference type="Proteomes" id="UP001374579"/>
    </source>
</evidence>
<accession>A0AAN9GLJ8</accession>
<dbReference type="Gene3D" id="1.20.1250.20">
    <property type="entry name" value="MFS general substrate transporter like domains"/>
    <property type="match status" value="2"/>
</dbReference>
<evidence type="ECO:0000256" key="6">
    <source>
        <dbReference type="SAM" id="MobiDB-lite"/>
    </source>
</evidence>
<feature type="region of interest" description="Disordered" evidence="6">
    <location>
        <begin position="130"/>
        <end position="156"/>
    </location>
</feature>
<comment type="subcellular location">
    <subcellularLocation>
        <location evidence="1">Membrane</location>
        <topology evidence="1">Multi-pass membrane protein</topology>
    </subcellularLocation>
</comment>
<feature type="transmembrane region" description="Helical" evidence="7">
    <location>
        <begin position="593"/>
        <end position="612"/>
    </location>
</feature>
<evidence type="ECO:0000256" key="3">
    <source>
        <dbReference type="ARBA" id="ARBA00022692"/>
    </source>
</evidence>
<evidence type="ECO:0000256" key="2">
    <source>
        <dbReference type="ARBA" id="ARBA00009172"/>
    </source>
</evidence>
<feature type="transmembrane region" description="Helical" evidence="7">
    <location>
        <begin position="531"/>
        <end position="555"/>
    </location>
</feature>
<reference evidence="8 9" key="1">
    <citation type="submission" date="2024-02" db="EMBL/GenBank/DDBJ databases">
        <title>Chromosome-scale genome assembly of the rough periwinkle Littorina saxatilis.</title>
        <authorList>
            <person name="De Jode A."/>
            <person name="Faria R."/>
            <person name="Formenti G."/>
            <person name="Sims Y."/>
            <person name="Smith T.P."/>
            <person name="Tracey A."/>
            <person name="Wood J.M.D."/>
            <person name="Zagrodzka Z.B."/>
            <person name="Johannesson K."/>
            <person name="Butlin R.K."/>
            <person name="Leder E.H."/>
        </authorList>
    </citation>
    <scope>NUCLEOTIDE SEQUENCE [LARGE SCALE GENOMIC DNA]</scope>
    <source>
        <strain evidence="8">Snail1</strain>
        <tissue evidence="8">Muscle</tissue>
    </source>
</reference>
<comment type="caution">
    <text evidence="8">The sequence shown here is derived from an EMBL/GenBank/DDBJ whole genome shotgun (WGS) entry which is preliminary data.</text>
</comment>
<evidence type="ECO:0000256" key="7">
    <source>
        <dbReference type="SAM" id="Phobius"/>
    </source>
</evidence>
<feature type="transmembrane region" description="Helical" evidence="7">
    <location>
        <begin position="836"/>
        <end position="856"/>
    </location>
</feature>
<dbReference type="Pfam" id="PF05978">
    <property type="entry name" value="UNC-93"/>
    <property type="match status" value="1"/>
</dbReference>
<protein>
    <recommendedName>
        <fullName evidence="10">UNC93-like protein</fullName>
    </recommendedName>
</protein>
<keyword evidence="5 7" id="KW-0472">Membrane</keyword>
<feature type="transmembrane region" description="Helical" evidence="7">
    <location>
        <begin position="567"/>
        <end position="587"/>
    </location>
</feature>
<dbReference type="PANTHER" id="PTHR19444:SF13">
    <property type="entry name" value="PROTEIN UNC-93 HOMOLOG A"/>
    <property type="match status" value="1"/>
</dbReference>
<proteinExistence type="inferred from homology"/>
<dbReference type="InterPro" id="IPR010291">
    <property type="entry name" value="Ion_channel_UNC-93"/>
</dbReference>
<dbReference type="InterPro" id="IPR036259">
    <property type="entry name" value="MFS_trans_sf"/>
</dbReference>
<dbReference type="SUPFAM" id="SSF103473">
    <property type="entry name" value="MFS general substrate transporter"/>
    <property type="match status" value="2"/>
</dbReference>
<feature type="transmembrane region" description="Helical" evidence="7">
    <location>
        <begin position="633"/>
        <end position="656"/>
    </location>
</feature>
<feature type="compositionally biased region" description="Polar residues" evidence="6">
    <location>
        <begin position="141"/>
        <end position="156"/>
    </location>
</feature>
<gene>
    <name evidence="8" type="ORF">V1264_012055</name>
</gene>
<dbReference type="PANTHER" id="PTHR19444">
    <property type="entry name" value="UNC-93 RELATED"/>
    <property type="match status" value="1"/>
</dbReference>
<organism evidence="8 9">
    <name type="scientific">Littorina saxatilis</name>
    <dbReference type="NCBI Taxonomy" id="31220"/>
    <lineage>
        <taxon>Eukaryota</taxon>
        <taxon>Metazoa</taxon>
        <taxon>Spiralia</taxon>
        <taxon>Lophotrochozoa</taxon>
        <taxon>Mollusca</taxon>
        <taxon>Gastropoda</taxon>
        <taxon>Caenogastropoda</taxon>
        <taxon>Littorinimorpha</taxon>
        <taxon>Littorinoidea</taxon>
        <taxon>Littorinidae</taxon>
        <taxon>Littorina</taxon>
    </lineage>
</organism>
<dbReference type="AlphaFoldDB" id="A0AAN9GLJ8"/>
<evidence type="ECO:0008006" key="10">
    <source>
        <dbReference type="Google" id="ProtNLM"/>
    </source>
</evidence>
<feature type="transmembrane region" description="Helical" evidence="7">
    <location>
        <begin position="868"/>
        <end position="887"/>
    </location>
</feature>
<evidence type="ECO:0000256" key="5">
    <source>
        <dbReference type="ARBA" id="ARBA00023136"/>
    </source>
</evidence>
<keyword evidence="4 7" id="KW-1133">Transmembrane helix</keyword>
<keyword evidence="3 7" id="KW-0812">Transmembrane</keyword>
<evidence type="ECO:0000313" key="8">
    <source>
        <dbReference type="EMBL" id="KAK7112624.1"/>
    </source>
</evidence>
<dbReference type="EMBL" id="JBAMIC010000002">
    <property type="protein sequence ID" value="KAK7112624.1"/>
    <property type="molecule type" value="Genomic_DNA"/>
</dbReference>
<feature type="transmembrane region" description="Helical" evidence="7">
    <location>
        <begin position="804"/>
        <end position="830"/>
    </location>
</feature>
<feature type="transmembrane region" description="Helical" evidence="7">
    <location>
        <begin position="958"/>
        <end position="979"/>
    </location>
</feature>
<evidence type="ECO:0000256" key="1">
    <source>
        <dbReference type="ARBA" id="ARBA00004141"/>
    </source>
</evidence>
<comment type="similarity">
    <text evidence="2">Belongs to the unc-93 family.</text>
</comment>
<evidence type="ECO:0000256" key="4">
    <source>
        <dbReference type="ARBA" id="ARBA00022989"/>
    </source>
</evidence>
<sequence length="996" mass="108007">MVQFTDSDSGVVVSEPAPFAGYPQPHIASMEQIPFTMLAGPGHPVTTHQQFFSDPSANAQLQVPPQFFPQDSGSEVTYSALSSYPDQPQVGSSDGYQHTEEFAFTSGDKDRNLASTGHFTAFGSVDNIPTTSLDSGYVTPEKSSGSTEDVSSDLTRSFTVVPVGEGEGYGEVDNSGIQQKDSYALDNTQSTDGALQVETRADSVDSLIKGYASDSSSDVYMNSDYTDTVTSTDFLLPLSKTEDHNDNTDVTREPTTAEESTITTNNCYSNDAFSDASKELITWSSEESVEDKVEGGGKAAGIEWVITMPEEDDSGAMADKEDDEEDCENRELVPLQYASGLENLVNQLAEQHPEEVVDISVEVLDGPVYESLTEPLPEGGWLQSTESLHMYKLLKQGRFSASNSLRIQAVVNNLRAKTMDNIHERNSFLNLTAASVTNLGRACQKALNYVRTDMEFGSMMSMKDSLKQPGQGQPPSDMEALNSAFSKKMEPSVASGRHTRNVLYMSLLVTILLISVNATRNLQSSLNQEGGVGITCLAVMFASYMLGSLLSPVLVQGVGVKSCITGGLVLQLVYVAANLYPVMWVMVPASLGGGASLALIWNAMSTYLVLLARGEANYKQKSYERVSDKYFGFFCLIYQSNLIVGNLIASLVLTFGDGPEADAILPLNFTAVNLTTSFHAATNELSPVQVAGADLLGMLVGGESSSPVNSSSLAFNASTDSHYSLCGSEYCHHFVINQESSSVSARTIYLLFGIFMFLVVVTILIAVFLLEPLSPHLFSSTPAPWSNVKRQFVSLVKFSRNVKFLLLLPLLLYSSMQFTFVCSEVMMAYVTCPAGVWLVGYTMMAYGVCCSVSSYITQAFVPRTGRGFFIGLATLLNIGLLVFMRVWQPHPDSVMPLFVITSLFGFADGIWNVNANGLCGSVFPDHFEEAFTGLRVAQGLGGAFSMAYAPFFCMAVKIYVMIAVVVVVLVGYIGAEVLLRRDNRKKIAIAFEKEIV</sequence>